<comment type="caution">
    <text evidence="1">The sequence shown here is derived from an EMBL/GenBank/DDBJ whole genome shotgun (WGS) entry which is preliminary data.</text>
</comment>
<dbReference type="Proteomes" id="UP001430953">
    <property type="component" value="Unassembled WGS sequence"/>
</dbReference>
<organism evidence="1 2">
    <name type="scientific">Cardiocondyla obscurior</name>
    <dbReference type="NCBI Taxonomy" id="286306"/>
    <lineage>
        <taxon>Eukaryota</taxon>
        <taxon>Metazoa</taxon>
        <taxon>Ecdysozoa</taxon>
        <taxon>Arthropoda</taxon>
        <taxon>Hexapoda</taxon>
        <taxon>Insecta</taxon>
        <taxon>Pterygota</taxon>
        <taxon>Neoptera</taxon>
        <taxon>Endopterygota</taxon>
        <taxon>Hymenoptera</taxon>
        <taxon>Apocrita</taxon>
        <taxon>Aculeata</taxon>
        <taxon>Formicoidea</taxon>
        <taxon>Formicidae</taxon>
        <taxon>Myrmicinae</taxon>
        <taxon>Cardiocondyla</taxon>
    </lineage>
</organism>
<keyword evidence="2" id="KW-1185">Reference proteome</keyword>
<evidence type="ECO:0000313" key="1">
    <source>
        <dbReference type="EMBL" id="KAL0109771.1"/>
    </source>
</evidence>
<dbReference type="AlphaFoldDB" id="A0AAW2F5G9"/>
<protein>
    <recommendedName>
        <fullName evidence="3">Secreted protein</fullName>
    </recommendedName>
</protein>
<evidence type="ECO:0008006" key="3">
    <source>
        <dbReference type="Google" id="ProtNLM"/>
    </source>
</evidence>
<evidence type="ECO:0000313" key="2">
    <source>
        <dbReference type="Proteomes" id="UP001430953"/>
    </source>
</evidence>
<name>A0AAW2F5G9_9HYME</name>
<accession>A0AAW2F5G9</accession>
<proteinExistence type="predicted"/>
<dbReference type="EMBL" id="JADYXP020000014">
    <property type="protein sequence ID" value="KAL0109771.1"/>
    <property type="molecule type" value="Genomic_DNA"/>
</dbReference>
<reference evidence="1 2" key="1">
    <citation type="submission" date="2023-03" db="EMBL/GenBank/DDBJ databases">
        <title>High recombination rates correlate with genetic variation in Cardiocondyla obscurior ants.</title>
        <authorList>
            <person name="Errbii M."/>
        </authorList>
    </citation>
    <scope>NUCLEOTIDE SEQUENCE [LARGE SCALE GENOMIC DNA]</scope>
    <source>
        <strain evidence="1">Alpha-2009</strain>
        <tissue evidence="1">Whole body</tissue>
    </source>
</reference>
<gene>
    <name evidence="1" type="ORF">PUN28_013441</name>
</gene>
<sequence>MYANPVTLRTRCVRYQIFAGLILEVRLMCCSTFKDTSKRLPFASTKCRHVGQRITDCNMEKCRDHGLWTGPRRAAESRVTESRKLCWIGCDTMAREATMYTSKNRIYTYRCTSEYSIEERITCQQVNE</sequence>